<reference evidence="1" key="1">
    <citation type="submission" date="2022-07" db="EMBL/GenBank/DDBJ databases">
        <title>Phylogenomic reconstructions and comparative analyses of Kickxellomycotina fungi.</title>
        <authorList>
            <person name="Reynolds N.K."/>
            <person name="Stajich J.E."/>
            <person name="Barry K."/>
            <person name="Grigoriev I.V."/>
            <person name="Crous P."/>
            <person name="Smith M.E."/>
        </authorList>
    </citation>
    <scope>NUCLEOTIDE SEQUENCE</scope>
    <source>
        <strain evidence="1">CBS 102833</strain>
    </source>
</reference>
<dbReference type="Proteomes" id="UP001140096">
    <property type="component" value="Unassembled WGS sequence"/>
</dbReference>
<proteinExistence type="predicted"/>
<name>A0ACC1LP41_9FUNG</name>
<organism evidence="1 2">
    <name type="scientific">Coemansia furcata</name>
    <dbReference type="NCBI Taxonomy" id="417177"/>
    <lineage>
        <taxon>Eukaryota</taxon>
        <taxon>Fungi</taxon>
        <taxon>Fungi incertae sedis</taxon>
        <taxon>Zoopagomycota</taxon>
        <taxon>Kickxellomycotina</taxon>
        <taxon>Kickxellomycetes</taxon>
        <taxon>Kickxellales</taxon>
        <taxon>Kickxellaceae</taxon>
        <taxon>Coemansia</taxon>
    </lineage>
</organism>
<protein>
    <submittedName>
        <fullName evidence="1">Uncharacterized protein</fullName>
    </submittedName>
</protein>
<comment type="caution">
    <text evidence="1">The sequence shown here is derived from an EMBL/GenBank/DDBJ whole genome shotgun (WGS) entry which is preliminary data.</text>
</comment>
<dbReference type="EMBL" id="JANBUP010000125">
    <property type="protein sequence ID" value="KAJ2812973.1"/>
    <property type="molecule type" value="Genomic_DNA"/>
</dbReference>
<accession>A0ACC1LP41</accession>
<evidence type="ECO:0000313" key="2">
    <source>
        <dbReference type="Proteomes" id="UP001140096"/>
    </source>
</evidence>
<keyword evidence="2" id="KW-1185">Reference proteome</keyword>
<gene>
    <name evidence="1" type="ORF">H4S07_001013</name>
</gene>
<sequence>MSTAARRQSSAEPSRSRAPSLVGPGVGQAVEVQGMRGIVRFSGATEFGTGRWFGVELEGPYGKNDGSVKGKRYFECQADYGVFVRSSQVKLLTSSAGPDNASGADESGGGRSRTTIHGAEVQAGEQRLRPPTTGILPPTPGADVLKAARRATMLPGRSAAYGGSPAPALASSIAPPSGMSRLAQRPTPSAISGGAAASVQGARRISDAQSLGALRATLSGVKSPAFSAVRSSSRQTAASESGSGASRPSSREHFSRLREESPTPSAGSSHADRSETLRTPTKNRPASQISG</sequence>
<feature type="non-terminal residue" evidence="1">
    <location>
        <position position="291"/>
    </location>
</feature>
<evidence type="ECO:0000313" key="1">
    <source>
        <dbReference type="EMBL" id="KAJ2812973.1"/>
    </source>
</evidence>